<protein>
    <submittedName>
        <fullName evidence="1">Uncharacterized protein</fullName>
    </submittedName>
</protein>
<sequence length="148" mass="16380">METSGPNARQRIFRERFGSNPSELIQNLARWRILGMEELVPHQKRVGCAPNFHVNFQRVTTHTLCVFEPEVTGSSFPVPKGDPGSKCTQGYINQDGLCALPAPENPVKLALESPAKLVAATEETISDGVNFNTPIYLISMITLVNWDL</sequence>
<organism evidence="1 2">
    <name type="scientific">Caenorhabditis briggsae</name>
    <dbReference type="NCBI Taxonomy" id="6238"/>
    <lineage>
        <taxon>Eukaryota</taxon>
        <taxon>Metazoa</taxon>
        <taxon>Ecdysozoa</taxon>
        <taxon>Nematoda</taxon>
        <taxon>Chromadorea</taxon>
        <taxon>Rhabditida</taxon>
        <taxon>Rhabditina</taxon>
        <taxon>Rhabditomorpha</taxon>
        <taxon>Rhabditoidea</taxon>
        <taxon>Rhabditidae</taxon>
        <taxon>Peloderinae</taxon>
        <taxon>Caenorhabditis</taxon>
    </lineage>
</organism>
<accession>A0AAE9D597</accession>
<evidence type="ECO:0000313" key="1">
    <source>
        <dbReference type="EMBL" id="ULT93058.1"/>
    </source>
</evidence>
<evidence type="ECO:0000313" key="2">
    <source>
        <dbReference type="Proteomes" id="UP000827892"/>
    </source>
</evidence>
<dbReference type="Proteomes" id="UP000827892">
    <property type="component" value="Chromosome IV"/>
</dbReference>
<name>A0AAE9D597_CAEBR</name>
<proteinExistence type="predicted"/>
<reference evidence="1 2" key="1">
    <citation type="submission" date="2022-05" db="EMBL/GenBank/DDBJ databases">
        <title>Chromosome-level reference genomes for two strains of Caenorhabditis briggsae: an improved platform for comparative genomics.</title>
        <authorList>
            <person name="Stevens L."/>
            <person name="Andersen E.C."/>
        </authorList>
    </citation>
    <scope>NUCLEOTIDE SEQUENCE [LARGE SCALE GENOMIC DNA]</scope>
    <source>
        <strain evidence="1">QX1410_ONT</strain>
        <tissue evidence="1">Whole-organism</tissue>
    </source>
</reference>
<gene>
    <name evidence="1" type="ORF">L3Y34_002919</name>
</gene>
<dbReference type="EMBL" id="CP090894">
    <property type="protein sequence ID" value="ULT93058.1"/>
    <property type="molecule type" value="Genomic_DNA"/>
</dbReference>
<dbReference type="AlphaFoldDB" id="A0AAE9D597"/>